<name>A0A3E0X1L3_9GAMM</name>
<dbReference type="GO" id="GO:0006351">
    <property type="term" value="P:DNA-templated transcription"/>
    <property type="evidence" value="ECO:0007669"/>
    <property type="project" value="TreeGrafter"/>
</dbReference>
<dbReference type="EMBL" id="NFZW01000005">
    <property type="protein sequence ID" value="RFA38145.1"/>
    <property type="molecule type" value="Genomic_DNA"/>
</dbReference>
<sequence>MQNLNDMYYFAQVAEHGSFTAAAYAVGMPKSTLSRRISRLEEGLGVRLLHRTTRRLTLTDIGREYLRHCQEVLAAAEAASEAVQRIQGEPSGLVRVTAPLSVSQTLLARAVPEFLARYPKVRIDLEASSRRVDLIADGVDVAIRVRSSLEDSSLVMRRFGISRLILVASPELLVRYGEPRHPVDLSMFPSLSLRFTEGRHIWELQGRDGESLTISHQPRLTTDDMWVLRDAAAEGVGITALPGFVCHEYLAGKRLANVLPDWSLPTGQLHAVYPYRRGLVPAVRHFIDFLAARLPVLAEEMGVSSRIPS</sequence>
<gene>
    <name evidence="6" type="ORF">CAL65_07415</name>
</gene>
<dbReference type="SUPFAM" id="SSF46785">
    <property type="entry name" value="Winged helix' DNA-binding domain"/>
    <property type="match status" value="1"/>
</dbReference>
<dbReference type="OrthoDB" id="8885940at2"/>
<protein>
    <submittedName>
        <fullName evidence="6">LysR family transcriptional regulator</fullName>
    </submittedName>
</protein>
<evidence type="ECO:0000259" key="5">
    <source>
        <dbReference type="PROSITE" id="PS50931"/>
    </source>
</evidence>
<dbReference type="PANTHER" id="PTHR30537">
    <property type="entry name" value="HTH-TYPE TRANSCRIPTIONAL REGULATOR"/>
    <property type="match status" value="1"/>
</dbReference>
<dbReference type="PROSITE" id="PS50931">
    <property type="entry name" value="HTH_LYSR"/>
    <property type="match status" value="1"/>
</dbReference>
<dbReference type="InterPro" id="IPR036390">
    <property type="entry name" value="WH_DNA-bd_sf"/>
</dbReference>
<dbReference type="SUPFAM" id="SSF53850">
    <property type="entry name" value="Periplasmic binding protein-like II"/>
    <property type="match status" value="1"/>
</dbReference>
<dbReference type="InterPro" id="IPR000847">
    <property type="entry name" value="LysR_HTH_N"/>
</dbReference>
<keyword evidence="7" id="KW-1185">Reference proteome</keyword>
<keyword evidence="4" id="KW-0804">Transcription</keyword>
<dbReference type="PANTHER" id="PTHR30537:SF31">
    <property type="entry name" value="TRANSCRIPTIONAL REGULATOR, LYSR FAMILY"/>
    <property type="match status" value="1"/>
</dbReference>
<evidence type="ECO:0000313" key="7">
    <source>
        <dbReference type="Proteomes" id="UP000256763"/>
    </source>
</evidence>
<dbReference type="RefSeq" id="WP_116301460.1">
    <property type="nucleotide sequence ID" value="NZ_NFZV01000004.1"/>
</dbReference>
<organism evidence="6 7">
    <name type="scientific">Alkalilimnicola ehrlichii</name>
    <dbReference type="NCBI Taxonomy" id="351052"/>
    <lineage>
        <taxon>Bacteria</taxon>
        <taxon>Pseudomonadati</taxon>
        <taxon>Pseudomonadota</taxon>
        <taxon>Gammaproteobacteria</taxon>
        <taxon>Chromatiales</taxon>
        <taxon>Ectothiorhodospiraceae</taxon>
        <taxon>Alkalilimnicola</taxon>
    </lineage>
</organism>
<proteinExistence type="inferred from homology"/>
<comment type="caution">
    <text evidence="6">The sequence shown here is derived from an EMBL/GenBank/DDBJ whole genome shotgun (WGS) entry which is preliminary data.</text>
</comment>
<keyword evidence="3" id="KW-0238">DNA-binding</keyword>
<dbReference type="Pfam" id="PF03466">
    <property type="entry name" value="LysR_substrate"/>
    <property type="match status" value="1"/>
</dbReference>
<dbReference type="InterPro" id="IPR058163">
    <property type="entry name" value="LysR-type_TF_proteobact-type"/>
</dbReference>
<dbReference type="Gene3D" id="3.40.190.290">
    <property type="match status" value="1"/>
</dbReference>
<accession>A0A3E0X1L3</accession>
<dbReference type="InterPro" id="IPR036388">
    <property type="entry name" value="WH-like_DNA-bd_sf"/>
</dbReference>
<reference evidence="7" key="1">
    <citation type="submission" date="2017-05" db="EMBL/GenBank/DDBJ databases">
        <authorList>
            <person name="Sharma S."/>
            <person name="Sidhu C."/>
            <person name="Pinnaka A.K."/>
        </authorList>
    </citation>
    <scope>NUCLEOTIDE SEQUENCE [LARGE SCALE GENOMIC DNA]</scope>
    <source>
        <strain evidence="7">AK93</strain>
    </source>
</reference>
<evidence type="ECO:0000256" key="1">
    <source>
        <dbReference type="ARBA" id="ARBA00009437"/>
    </source>
</evidence>
<dbReference type="Proteomes" id="UP000256763">
    <property type="component" value="Unassembled WGS sequence"/>
</dbReference>
<dbReference type="GO" id="GO:0003700">
    <property type="term" value="F:DNA-binding transcription factor activity"/>
    <property type="evidence" value="ECO:0007669"/>
    <property type="project" value="InterPro"/>
</dbReference>
<comment type="similarity">
    <text evidence="1">Belongs to the LysR transcriptional regulatory family.</text>
</comment>
<dbReference type="AlphaFoldDB" id="A0A3E0X1L3"/>
<dbReference type="InterPro" id="IPR005119">
    <property type="entry name" value="LysR_subst-bd"/>
</dbReference>
<dbReference type="Gene3D" id="1.10.10.10">
    <property type="entry name" value="Winged helix-like DNA-binding domain superfamily/Winged helix DNA-binding domain"/>
    <property type="match status" value="1"/>
</dbReference>
<dbReference type="CDD" id="cd08473">
    <property type="entry name" value="PBP2_CrgA_like_4"/>
    <property type="match status" value="1"/>
</dbReference>
<evidence type="ECO:0000256" key="4">
    <source>
        <dbReference type="ARBA" id="ARBA00023163"/>
    </source>
</evidence>
<keyword evidence="2" id="KW-0805">Transcription regulation</keyword>
<evidence type="ECO:0000256" key="3">
    <source>
        <dbReference type="ARBA" id="ARBA00023125"/>
    </source>
</evidence>
<dbReference type="GO" id="GO:0043565">
    <property type="term" value="F:sequence-specific DNA binding"/>
    <property type="evidence" value="ECO:0007669"/>
    <property type="project" value="TreeGrafter"/>
</dbReference>
<evidence type="ECO:0000313" key="6">
    <source>
        <dbReference type="EMBL" id="RFA38145.1"/>
    </source>
</evidence>
<dbReference type="Pfam" id="PF00126">
    <property type="entry name" value="HTH_1"/>
    <property type="match status" value="1"/>
</dbReference>
<evidence type="ECO:0000256" key="2">
    <source>
        <dbReference type="ARBA" id="ARBA00023015"/>
    </source>
</evidence>
<dbReference type="FunFam" id="1.10.10.10:FF:000001">
    <property type="entry name" value="LysR family transcriptional regulator"/>
    <property type="match status" value="1"/>
</dbReference>
<feature type="domain" description="HTH lysR-type" evidence="5">
    <location>
        <begin position="1"/>
        <end position="59"/>
    </location>
</feature>